<keyword evidence="7" id="KW-0238">DNA-binding</keyword>
<dbReference type="GO" id="GO:0000978">
    <property type="term" value="F:RNA polymerase II cis-regulatory region sequence-specific DNA binding"/>
    <property type="evidence" value="ECO:0007669"/>
    <property type="project" value="TreeGrafter"/>
</dbReference>
<dbReference type="Ensembl" id="ENSOKIT00005092274.1">
    <property type="protein sequence ID" value="ENSOKIP00005086291.1"/>
    <property type="gene ID" value="ENSOKIG00005037594.1"/>
</dbReference>
<feature type="compositionally biased region" description="Basic and acidic residues" evidence="10">
    <location>
        <begin position="128"/>
        <end position="146"/>
    </location>
</feature>
<dbReference type="Gene3D" id="3.30.160.60">
    <property type="entry name" value="Classic Zinc Finger"/>
    <property type="match status" value="6"/>
</dbReference>
<evidence type="ECO:0000256" key="5">
    <source>
        <dbReference type="ARBA" id="ARBA00022771"/>
    </source>
</evidence>
<feature type="domain" description="C2H2-type" evidence="11">
    <location>
        <begin position="337"/>
        <end position="364"/>
    </location>
</feature>
<sequence length="397" mass="44712">MSSLNYSSPAEEEDVCCPEKEALALNVVVKDEEEDITVKGEKEALALNIVVKDEEEDITVKGEKQPFRMEEEAVIGKEEKASSSSLKGSISVKVKEEDVLGVKEEETEYQINTRERHDYGGSSGEPQQHPDADEAEKSLSRSEHQMDNASPSSLPESLCRASPGSTLLLGMKRLSVQLVDCRKTTGLSGTVRGGEEKKGSDLTHQRERPDSEEPEPGTSKPARRHQCSHCGKSFNQKAHLKQHERIHAGEKPYHCSQCGRCFNQSWALKQHERIHTGEKPYHCSQCGKGFNQSGVLKRHERIHTGEKPYHCSQCGRCFNQSWALKQHERIHTGEKPYHCSRCGKGFNQLGVLKRHERIHTGDKPYHCSQCGKCFNHSGKLKQHERIHTGEKPYHCSQ</sequence>
<dbReference type="SMART" id="SM00355">
    <property type="entry name" value="ZnF_C2H2"/>
    <property type="match status" value="6"/>
</dbReference>
<feature type="compositionally biased region" description="Basic and acidic residues" evidence="10">
    <location>
        <begin position="93"/>
        <end position="104"/>
    </location>
</feature>
<keyword evidence="3" id="KW-0479">Metal-binding</keyword>
<dbReference type="SUPFAM" id="SSF57667">
    <property type="entry name" value="beta-beta-alpha zinc fingers"/>
    <property type="match status" value="3"/>
</dbReference>
<keyword evidence="6" id="KW-0862">Zinc</keyword>
<feature type="domain" description="C2H2-type" evidence="11">
    <location>
        <begin position="253"/>
        <end position="280"/>
    </location>
</feature>
<keyword evidence="4" id="KW-0677">Repeat</keyword>
<evidence type="ECO:0000256" key="3">
    <source>
        <dbReference type="ARBA" id="ARBA00022723"/>
    </source>
</evidence>
<dbReference type="GO" id="GO:0000785">
    <property type="term" value="C:chromatin"/>
    <property type="evidence" value="ECO:0007669"/>
    <property type="project" value="TreeGrafter"/>
</dbReference>
<dbReference type="GO" id="GO:0005667">
    <property type="term" value="C:transcription regulator complex"/>
    <property type="evidence" value="ECO:0007669"/>
    <property type="project" value="TreeGrafter"/>
</dbReference>
<evidence type="ECO:0000256" key="9">
    <source>
        <dbReference type="PROSITE-ProRule" id="PRU00042"/>
    </source>
</evidence>
<dbReference type="PROSITE" id="PS00028">
    <property type="entry name" value="ZINC_FINGER_C2H2_1"/>
    <property type="match status" value="6"/>
</dbReference>
<organism evidence="12 13">
    <name type="scientific">Oncorhynchus kisutch</name>
    <name type="common">Coho salmon</name>
    <name type="synonym">Salmo kisutch</name>
    <dbReference type="NCBI Taxonomy" id="8019"/>
    <lineage>
        <taxon>Eukaryota</taxon>
        <taxon>Metazoa</taxon>
        <taxon>Chordata</taxon>
        <taxon>Craniata</taxon>
        <taxon>Vertebrata</taxon>
        <taxon>Euteleostomi</taxon>
        <taxon>Actinopterygii</taxon>
        <taxon>Neopterygii</taxon>
        <taxon>Teleostei</taxon>
        <taxon>Protacanthopterygii</taxon>
        <taxon>Salmoniformes</taxon>
        <taxon>Salmonidae</taxon>
        <taxon>Salmoninae</taxon>
        <taxon>Oncorhynchus</taxon>
    </lineage>
</organism>
<dbReference type="GO" id="GO:0000981">
    <property type="term" value="F:DNA-binding transcription factor activity, RNA polymerase II-specific"/>
    <property type="evidence" value="ECO:0007669"/>
    <property type="project" value="TreeGrafter"/>
</dbReference>
<dbReference type="GO" id="GO:0008270">
    <property type="term" value="F:zinc ion binding"/>
    <property type="evidence" value="ECO:0007669"/>
    <property type="project" value="UniProtKB-KW"/>
</dbReference>
<evidence type="ECO:0000256" key="8">
    <source>
        <dbReference type="ARBA" id="ARBA00023242"/>
    </source>
</evidence>
<evidence type="ECO:0000313" key="13">
    <source>
        <dbReference type="Proteomes" id="UP000694557"/>
    </source>
</evidence>
<keyword evidence="5 9" id="KW-0863">Zinc-finger</keyword>
<proteinExistence type="inferred from homology"/>
<dbReference type="PROSITE" id="PS50157">
    <property type="entry name" value="ZINC_FINGER_C2H2_2"/>
    <property type="match status" value="6"/>
</dbReference>
<feature type="domain" description="C2H2-type" evidence="11">
    <location>
        <begin position="365"/>
        <end position="392"/>
    </location>
</feature>
<dbReference type="GeneTree" id="ENSGT01150000286952"/>
<evidence type="ECO:0000259" key="11">
    <source>
        <dbReference type="PROSITE" id="PS50157"/>
    </source>
</evidence>
<evidence type="ECO:0000256" key="6">
    <source>
        <dbReference type="ARBA" id="ARBA00022833"/>
    </source>
</evidence>
<evidence type="ECO:0000256" key="1">
    <source>
        <dbReference type="ARBA" id="ARBA00004123"/>
    </source>
</evidence>
<feature type="domain" description="C2H2-type" evidence="11">
    <location>
        <begin position="281"/>
        <end position="308"/>
    </location>
</feature>
<dbReference type="Proteomes" id="UP000694557">
    <property type="component" value="Unassembled WGS sequence"/>
</dbReference>
<feature type="region of interest" description="Disordered" evidence="10">
    <location>
        <begin position="186"/>
        <end position="226"/>
    </location>
</feature>
<keyword evidence="8" id="KW-0539">Nucleus</keyword>
<dbReference type="FunFam" id="3.30.160.60:FF:001954">
    <property type="entry name" value="Zinc finger protein 787"/>
    <property type="match status" value="3"/>
</dbReference>
<evidence type="ECO:0000256" key="4">
    <source>
        <dbReference type="ARBA" id="ARBA00022737"/>
    </source>
</evidence>
<dbReference type="PANTHER" id="PTHR14003">
    <property type="entry name" value="TRANSCRIPTIONAL REPRESSOR PROTEIN YY"/>
    <property type="match status" value="1"/>
</dbReference>
<accession>A0A8C7JI01</accession>
<dbReference type="InterPro" id="IPR036236">
    <property type="entry name" value="Znf_C2H2_sf"/>
</dbReference>
<feature type="compositionally biased region" description="Basic and acidic residues" evidence="10">
    <location>
        <begin position="193"/>
        <end position="211"/>
    </location>
</feature>
<feature type="compositionally biased region" description="Basic and acidic residues" evidence="10">
    <location>
        <begin position="62"/>
        <end position="81"/>
    </location>
</feature>
<dbReference type="InterPro" id="IPR013087">
    <property type="entry name" value="Znf_C2H2_type"/>
</dbReference>
<feature type="region of interest" description="Disordered" evidence="10">
    <location>
        <begin position="62"/>
        <end position="158"/>
    </location>
</feature>
<dbReference type="PANTHER" id="PTHR14003:SF23">
    <property type="entry name" value="ZINC FINGER PROTEIN 143"/>
    <property type="match status" value="1"/>
</dbReference>
<feature type="compositionally biased region" description="Low complexity" evidence="10">
    <location>
        <begin position="82"/>
        <end position="92"/>
    </location>
</feature>
<protein>
    <recommendedName>
        <fullName evidence="11">C2H2-type domain-containing protein</fullName>
    </recommendedName>
</protein>
<evidence type="ECO:0000256" key="2">
    <source>
        <dbReference type="ARBA" id="ARBA00006991"/>
    </source>
</evidence>
<reference evidence="12" key="2">
    <citation type="submission" date="2025-09" db="UniProtKB">
        <authorList>
            <consortium name="Ensembl"/>
        </authorList>
    </citation>
    <scope>IDENTIFICATION</scope>
</reference>
<feature type="domain" description="C2H2-type" evidence="11">
    <location>
        <begin position="225"/>
        <end position="252"/>
    </location>
</feature>
<name>A0A8C7JI01_ONCKI</name>
<feature type="domain" description="C2H2-type" evidence="11">
    <location>
        <begin position="309"/>
        <end position="336"/>
    </location>
</feature>
<reference evidence="12" key="1">
    <citation type="submission" date="2025-08" db="UniProtKB">
        <authorList>
            <consortium name="Ensembl"/>
        </authorList>
    </citation>
    <scope>IDENTIFICATION</scope>
</reference>
<evidence type="ECO:0000256" key="7">
    <source>
        <dbReference type="ARBA" id="ARBA00023125"/>
    </source>
</evidence>
<keyword evidence="13" id="KW-1185">Reference proteome</keyword>
<evidence type="ECO:0000313" key="12">
    <source>
        <dbReference type="Ensembl" id="ENSOKIP00005086291.1"/>
    </source>
</evidence>
<dbReference type="AlphaFoldDB" id="A0A8C7JI01"/>
<dbReference type="FunFam" id="3.30.160.60:FF:002005">
    <property type="entry name" value="Zinc finger protein 200"/>
    <property type="match status" value="1"/>
</dbReference>
<evidence type="ECO:0000256" key="10">
    <source>
        <dbReference type="SAM" id="MobiDB-lite"/>
    </source>
</evidence>
<dbReference type="FunFam" id="3.30.160.60:FF:000478">
    <property type="entry name" value="Zinc finger protein 133"/>
    <property type="match status" value="1"/>
</dbReference>
<comment type="similarity">
    <text evidence="2">Belongs to the krueppel C2H2-type zinc-finger protein family.</text>
</comment>
<dbReference type="Pfam" id="PF00096">
    <property type="entry name" value="zf-C2H2"/>
    <property type="match status" value="6"/>
</dbReference>
<dbReference type="GO" id="GO:0031519">
    <property type="term" value="C:PcG protein complex"/>
    <property type="evidence" value="ECO:0007669"/>
    <property type="project" value="TreeGrafter"/>
</dbReference>
<comment type="subcellular location">
    <subcellularLocation>
        <location evidence="1">Nucleus</location>
    </subcellularLocation>
</comment>
<dbReference type="FunFam" id="3.30.160.60:FF:001498">
    <property type="entry name" value="Zinc finger protein 404"/>
    <property type="match status" value="1"/>
</dbReference>